<protein>
    <submittedName>
        <fullName evidence="2">Uncharacterized protein</fullName>
    </submittedName>
</protein>
<feature type="compositionally biased region" description="Polar residues" evidence="1">
    <location>
        <begin position="40"/>
        <end position="50"/>
    </location>
</feature>
<dbReference type="EMBL" id="DS028093">
    <property type="protein sequence ID" value="KMP00064.1"/>
    <property type="molecule type" value="Genomic_DNA"/>
</dbReference>
<feature type="compositionally biased region" description="Basic and acidic residues" evidence="1">
    <location>
        <begin position="23"/>
        <end position="38"/>
    </location>
</feature>
<gene>
    <name evidence="2" type="ORF">CIRG_00206</name>
</gene>
<reference evidence="3" key="1">
    <citation type="journal article" date="2010" name="Genome Res.">
        <title>Population genomic sequencing of Coccidioides fungi reveals recent hybridization and transposon control.</title>
        <authorList>
            <person name="Neafsey D.E."/>
            <person name="Barker B.M."/>
            <person name="Sharpton T.J."/>
            <person name="Stajich J.E."/>
            <person name="Park D.J."/>
            <person name="Whiston E."/>
            <person name="Hung C.-Y."/>
            <person name="McMahan C."/>
            <person name="White J."/>
            <person name="Sykes S."/>
            <person name="Heiman D."/>
            <person name="Young S."/>
            <person name="Zeng Q."/>
            <person name="Abouelleil A."/>
            <person name="Aftuck L."/>
            <person name="Bessette D."/>
            <person name="Brown A."/>
            <person name="FitzGerald M."/>
            <person name="Lui A."/>
            <person name="Macdonald J.P."/>
            <person name="Priest M."/>
            <person name="Orbach M.J."/>
            <person name="Galgiani J.N."/>
            <person name="Kirkland T.N."/>
            <person name="Cole G.T."/>
            <person name="Birren B.W."/>
            <person name="Henn M.R."/>
            <person name="Taylor J.W."/>
            <person name="Rounsley S.D."/>
        </authorList>
    </citation>
    <scope>NUCLEOTIDE SEQUENCE [LARGE SCALE GENOMIC DNA]</scope>
    <source>
        <strain evidence="3">RMSCC 2394</strain>
    </source>
</reference>
<accession>A0A0J6XZ77</accession>
<organism evidence="2 3">
    <name type="scientific">Coccidioides immitis RMSCC 2394</name>
    <dbReference type="NCBI Taxonomy" id="404692"/>
    <lineage>
        <taxon>Eukaryota</taxon>
        <taxon>Fungi</taxon>
        <taxon>Dikarya</taxon>
        <taxon>Ascomycota</taxon>
        <taxon>Pezizomycotina</taxon>
        <taxon>Eurotiomycetes</taxon>
        <taxon>Eurotiomycetidae</taxon>
        <taxon>Onygenales</taxon>
        <taxon>Onygenaceae</taxon>
        <taxon>Coccidioides</taxon>
    </lineage>
</organism>
<dbReference type="Proteomes" id="UP000054565">
    <property type="component" value="Unassembled WGS sequence"/>
</dbReference>
<sequence>MRAENPPRSISVWLDKLLGRSLDEEPKQRMEKQVRDNEPGSPNDSSSTIGASADGIRKKYSEAQQMLYNSGYRVVLGRVVTAVYIARDALSYERPEGLSVAT</sequence>
<proteinExistence type="predicted"/>
<evidence type="ECO:0000256" key="1">
    <source>
        <dbReference type="SAM" id="MobiDB-lite"/>
    </source>
</evidence>
<name>A0A0J6XZ77_COCIT</name>
<feature type="region of interest" description="Disordered" evidence="1">
    <location>
        <begin position="23"/>
        <end position="53"/>
    </location>
</feature>
<dbReference type="AlphaFoldDB" id="A0A0J6XZ77"/>
<evidence type="ECO:0000313" key="3">
    <source>
        <dbReference type="Proteomes" id="UP000054565"/>
    </source>
</evidence>
<evidence type="ECO:0000313" key="2">
    <source>
        <dbReference type="EMBL" id="KMP00064.1"/>
    </source>
</evidence>